<reference evidence="2 3" key="1">
    <citation type="submission" date="2023-10" db="EMBL/GenBank/DDBJ databases">
        <title>Eight complete genome sequences of bacteria isolated from laboratory stock of Giant Kelp gametophytes.</title>
        <authorList>
            <person name="Tolentino B."/>
            <person name="Nuzhdin S."/>
        </authorList>
    </citation>
    <scope>NUCLEOTIDE SEQUENCE [LARGE SCALE GENOMIC DNA]</scope>
    <source>
        <strain evidence="2 3">LC.270.F.C4</strain>
    </source>
</reference>
<dbReference type="RefSeq" id="WP_317385856.1">
    <property type="nucleotide sequence ID" value="NZ_CP136704.1"/>
</dbReference>
<dbReference type="Gene3D" id="3.40.30.10">
    <property type="entry name" value="Glutaredoxin"/>
    <property type="match status" value="1"/>
</dbReference>
<sequence length="279" mass="31380">MNGSDALYRAFVPHTADGREEPNLLNAASCSDVAFGDIPFRYASVPAIVWVRRDVSMSRIAFEMRDQMDDMSEADFKDTMGLSKSEFRDYLRTAADQEDNCLAQEGEPAPNFAAHTLNAEGSISSGLLDLSDLRGAPVSLIFGCYTCPVFRRQSDRMKQLIKHYDGRVQFVFVYVLEAHPTDGWNTESNRAAGVMYAQTINLEDRAKVANDWRSAYEFENPVVLDWPDNRINADYAGEPERLYVLDGDGIVTFKSEQGPYYDNHLEDWAAALEKVVLSN</sequence>
<dbReference type="InterPro" id="IPR013766">
    <property type="entry name" value="Thioredoxin_domain"/>
</dbReference>
<dbReference type="PROSITE" id="PS51352">
    <property type="entry name" value="THIOREDOXIN_2"/>
    <property type="match status" value="1"/>
</dbReference>
<proteinExistence type="predicted"/>
<organism evidence="2 3">
    <name type="scientific">Tritonibacter scottomollicae</name>
    <name type="common">Epibacterium scottomollicae</name>
    <dbReference type="NCBI Taxonomy" id="483013"/>
    <lineage>
        <taxon>Bacteria</taxon>
        <taxon>Pseudomonadati</taxon>
        <taxon>Pseudomonadota</taxon>
        <taxon>Alphaproteobacteria</taxon>
        <taxon>Rhodobacterales</taxon>
        <taxon>Paracoccaceae</taxon>
        <taxon>Tritonibacter</taxon>
    </lineage>
</organism>
<evidence type="ECO:0000313" key="3">
    <source>
        <dbReference type="Proteomes" id="UP001302666"/>
    </source>
</evidence>
<dbReference type="InterPro" id="IPR000643">
    <property type="entry name" value="Iodothyronine_deiodinase"/>
</dbReference>
<evidence type="ECO:0000313" key="2">
    <source>
        <dbReference type="EMBL" id="WOI33793.1"/>
    </source>
</evidence>
<dbReference type="Pfam" id="PF00837">
    <property type="entry name" value="T4_deiodinase"/>
    <property type="match status" value="1"/>
</dbReference>
<dbReference type="SUPFAM" id="SSF52833">
    <property type="entry name" value="Thioredoxin-like"/>
    <property type="match status" value="1"/>
</dbReference>
<gene>
    <name evidence="2" type="ORF">R1T40_03330</name>
</gene>
<evidence type="ECO:0000259" key="1">
    <source>
        <dbReference type="PROSITE" id="PS51352"/>
    </source>
</evidence>
<dbReference type="InterPro" id="IPR036249">
    <property type="entry name" value="Thioredoxin-like_sf"/>
</dbReference>
<dbReference type="EMBL" id="CP136704">
    <property type="protein sequence ID" value="WOI33793.1"/>
    <property type="molecule type" value="Genomic_DNA"/>
</dbReference>
<name>A0ABZ0HG58_TRISK</name>
<keyword evidence="3" id="KW-1185">Reference proteome</keyword>
<protein>
    <submittedName>
        <fullName evidence="2">Deiodinase-like protein</fullName>
    </submittedName>
</protein>
<feature type="domain" description="Thioredoxin" evidence="1">
    <location>
        <begin position="103"/>
        <end position="274"/>
    </location>
</feature>
<dbReference type="PANTHER" id="PTHR11781">
    <property type="entry name" value="IODOTHYRONINE DEIODINASE"/>
    <property type="match status" value="1"/>
</dbReference>
<dbReference type="Proteomes" id="UP001302666">
    <property type="component" value="Chromosome"/>
</dbReference>
<dbReference type="PANTHER" id="PTHR11781:SF22">
    <property type="entry name" value="TYPE I IODOTHYRONINE DEIODINASE"/>
    <property type="match status" value="1"/>
</dbReference>
<accession>A0ABZ0HG58</accession>